<evidence type="ECO:0000256" key="1">
    <source>
        <dbReference type="ARBA" id="ARBA00022574"/>
    </source>
</evidence>
<keyword evidence="1 3" id="KW-0853">WD repeat</keyword>
<dbReference type="InterPro" id="IPR020472">
    <property type="entry name" value="WD40_PAC1"/>
</dbReference>
<evidence type="ECO:0000256" key="4">
    <source>
        <dbReference type="SAM" id="MobiDB-lite"/>
    </source>
</evidence>
<feature type="compositionally biased region" description="Low complexity" evidence="4">
    <location>
        <begin position="28"/>
        <end position="40"/>
    </location>
</feature>
<feature type="repeat" description="WD" evidence="3">
    <location>
        <begin position="1157"/>
        <end position="1189"/>
    </location>
</feature>
<feature type="repeat" description="WD" evidence="3">
    <location>
        <begin position="1373"/>
        <end position="1414"/>
    </location>
</feature>
<dbReference type="EMBL" id="CAJMWW010000336">
    <property type="protein sequence ID" value="CAE6467662.1"/>
    <property type="molecule type" value="Genomic_DNA"/>
</dbReference>
<feature type="region of interest" description="Disordered" evidence="4">
    <location>
        <begin position="113"/>
        <end position="165"/>
    </location>
</feature>
<dbReference type="SUPFAM" id="SSF50978">
    <property type="entry name" value="WD40 repeat-like"/>
    <property type="match status" value="1"/>
</dbReference>
<name>A0A8H3BVN7_9AGAM</name>
<dbReference type="Pfam" id="PF00400">
    <property type="entry name" value="WD40"/>
    <property type="match status" value="12"/>
</dbReference>
<dbReference type="SUPFAM" id="SSF52540">
    <property type="entry name" value="P-loop containing nucleoside triphosphate hydrolases"/>
    <property type="match status" value="1"/>
</dbReference>
<feature type="compositionally biased region" description="Polar residues" evidence="4">
    <location>
        <begin position="144"/>
        <end position="156"/>
    </location>
</feature>
<feature type="repeat" description="WD" evidence="3">
    <location>
        <begin position="941"/>
        <end position="982"/>
    </location>
</feature>
<evidence type="ECO:0000313" key="7">
    <source>
        <dbReference type="Proteomes" id="UP000663841"/>
    </source>
</evidence>
<dbReference type="PANTHER" id="PTHR19879">
    <property type="entry name" value="TRANSCRIPTION INITIATION FACTOR TFIID"/>
    <property type="match status" value="1"/>
</dbReference>
<evidence type="ECO:0000259" key="5">
    <source>
        <dbReference type="Pfam" id="PF24883"/>
    </source>
</evidence>
<feature type="repeat" description="WD" evidence="3">
    <location>
        <begin position="1254"/>
        <end position="1286"/>
    </location>
</feature>
<dbReference type="Pfam" id="PF24883">
    <property type="entry name" value="NPHP3_N"/>
    <property type="match status" value="1"/>
</dbReference>
<feature type="domain" description="Nephrocystin 3-like N-terminal" evidence="5">
    <location>
        <begin position="348"/>
        <end position="505"/>
    </location>
</feature>
<keyword evidence="2" id="KW-0677">Repeat</keyword>
<organism evidence="6 7">
    <name type="scientific">Rhizoctonia solani</name>
    <dbReference type="NCBI Taxonomy" id="456999"/>
    <lineage>
        <taxon>Eukaryota</taxon>
        <taxon>Fungi</taxon>
        <taxon>Dikarya</taxon>
        <taxon>Basidiomycota</taxon>
        <taxon>Agaricomycotina</taxon>
        <taxon>Agaricomycetes</taxon>
        <taxon>Cantharellales</taxon>
        <taxon>Ceratobasidiaceae</taxon>
        <taxon>Rhizoctonia</taxon>
    </lineage>
</organism>
<evidence type="ECO:0000256" key="3">
    <source>
        <dbReference type="PROSITE-ProRule" id="PRU00221"/>
    </source>
</evidence>
<dbReference type="PROSITE" id="PS00678">
    <property type="entry name" value="WD_REPEATS_1"/>
    <property type="match status" value="4"/>
</dbReference>
<feature type="repeat" description="WD" evidence="3">
    <location>
        <begin position="1113"/>
        <end position="1146"/>
    </location>
</feature>
<feature type="compositionally biased region" description="Polar residues" evidence="4">
    <location>
        <begin position="47"/>
        <end position="63"/>
    </location>
</feature>
<dbReference type="InterPro" id="IPR011047">
    <property type="entry name" value="Quinoprotein_ADH-like_sf"/>
</dbReference>
<dbReference type="PROSITE" id="PS50082">
    <property type="entry name" value="WD_REPEATS_2"/>
    <property type="match status" value="11"/>
</dbReference>
<dbReference type="PROSITE" id="PS50294">
    <property type="entry name" value="WD_REPEATS_REGION"/>
    <property type="match status" value="8"/>
</dbReference>
<dbReference type="PRINTS" id="PR00320">
    <property type="entry name" value="GPROTEINBRPT"/>
</dbReference>
<feature type="repeat" description="WD" evidence="3">
    <location>
        <begin position="984"/>
        <end position="1025"/>
    </location>
</feature>
<comment type="caution">
    <text evidence="6">The sequence shown here is derived from an EMBL/GenBank/DDBJ whole genome shotgun (WGS) entry which is preliminary data.</text>
</comment>
<evidence type="ECO:0000256" key="2">
    <source>
        <dbReference type="ARBA" id="ARBA00022737"/>
    </source>
</evidence>
<evidence type="ECO:0000313" key="6">
    <source>
        <dbReference type="EMBL" id="CAE6467662.1"/>
    </source>
</evidence>
<protein>
    <recommendedName>
        <fullName evidence="5">Nephrocystin 3-like N-terminal domain-containing protein</fullName>
    </recommendedName>
</protein>
<dbReference type="Gene3D" id="3.40.50.300">
    <property type="entry name" value="P-loop containing nucleotide triphosphate hydrolases"/>
    <property type="match status" value="1"/>
</dbReference>
<gene>
    <name evidence="6" type="ORF">RDB_LOCUS168072</name>
</gene>
<feature type="repeat" description="WD" evidence="3">
    <location>
        <begin position="1027"/>
        <end position="1057"/>
    </location>
</feature>
<feature type="repeat" description="WD" evidence="3">
    <location>
        <begin position="1331"/>
        <end position="1372"/>
    </location>
</feature>
<feature type="repeat" description="WD" evidence="3">
    <location>
        <begin position="909"/>
        <end position="939"/>
    </location>
</feature>
<dbReference type="SUPFAM" id="SSF50998">
    <property type="entry name" value="Quinoprotein alcohol dehydrogenase-like"/>
    <property type="match status" value="1"/>
</dbReference>
<dbReference type="InterPro" id="IPR001680">
    <property type="entry name" value="WD40_rpt"/>
</dbReference>
<dbReference type="PANTHER" id="PTHR19879:SF9">
    <property type="entry name" value="TRANSCRIPTION INITIATION FACTOR TFIID SUBUNIT 5"/>
    <property type="match status" value="1"/>
</dbReference>
<feature type="region of interest" description="Disordered" evidence="4">
    <location>
        <begin position="1"/>
        <end position="88"/>
    </location>
</feature>
<dbReference type="InterPro" id="IPR027417">
    <property type="entry name" value="P-loop_NTPase"/>
</dbReference>
<dbReference type="InterPro" id="IPR019775">
    <property type="entry name" value="WD40_repeat_CS"/>
</dbReference>
<feature type="repeat" description="WD" evidence="3">
    <location>
        <begin position="1070"/>
        <end position="1111"/>
    </location>
</feature>
<proteinExistence type="predicted"/>
<dbReference type="CDD" id="cd00200">
    <property type="entry name" value="WD40"/>
    <property type="match status" value="2"/>
</dbReference>
<dbReference type="InterPro" id="IPR036322">
    <property type="entry name" value="WD40_repeat_dom_sf"/>
</dbReference>
<dbReference type="InterPro" id="IPR015943">
    <property type="entry name" value="WD40/YVTN_repeat-like_dom_sf"/>
</dbReference>
<dbReference type="Proteomes" id="UP000663841">
    <property type="component" value="Unassembled WGS sequence"/>
</dbReference>
<dbReference type="Gene3D" id="2.130.10.10">
    <property type="entry name" value="YVTN repeat-like/Quinoprotein amine dehydrogenase"/>
    <property type="match status" value="5"/>
</dbReference>
<sequence length="1611" mass="176344">MSSQDPSNERGKRGIGKKISKWFKGIGRRSSSARPSSGNSEHLSVPGTGSQTELLSRTATPSIALSPHADLEPKRGLTPAGLSTQASIPKIETKTLTMDKRAAALGVDSQAVSHSRLATPAPNSPLPLVDPGLDREAATPPSEPSTQAIVSETEANTGPEHKKSDSVAWNRTIGSLRILESSMRSFPPLKSAVSALIGCLDTVRNAASNRSDYEDLADELQLMANILNQYAGELELEPSNGSIANIAQCIQQQVTEIERKQGSGTIGRLLDVTQDQEDVIRRYRQVERLFRQLQADLSMRARNDVKKQLETTLLRGMYPVDDAKYDSGYSTTIRRRACTAKTREAVLETLQNWTTNLKSRKIYWMNGMAGTGKTTIAYSFCEWLKLTNRLGASFFCSRISSTCRSLIQIVPTIAYQLARFSPAFRSKLCVVLNDDPDGGRLNVAQQFEKLVNQPMLNAKNAMPDSVVIVIDALDECDDNYSVRLLLDLLLKFAEHLPLKFFVSSRPEPIIRERMMSQGGTSRSIVYLHDIEESIVEEDIKKYITEALTFMTPPPSSKQVGILAKRSRNLFIYAATVVRYIYLDDTSVDSSARLESILEAIGSARAMSSNRYEDLDLLYTTVLGAVFKTRLEEEEKGRMRRVLRTVVCAREPITAVTIAALAKLTERQVWSALQSLRSIVHVPENSNLISTLHASFPEYMLDESRSKELCCNEASSNETMVHRCFDVMKSELKFNICALGNSYLMDDQVHDLETRVTRYISPTLSYVCRYWASHLRVSPASGDTNQMVLEFLSDRLLFWMEVLSLSRCIGTGAPMIQQAQTWLRQIEDNRDEVQKQTSDARNFVTWFAANLCSRSTPHIYISALAMCAKSSWVYQHYIQRTKAVASISVSQHDEAVLAIWSLEYGAPSGAISSDGNRLASGSFDGSVRVYDMHTGAVVAGPFQGHSDAVYLVAFSHDMRHIASGSDDNTVIIWDADTGRIITGPLDRHTGRVWSVAFSPDGKHVVSGSEDRTVIVWDAYTGAIIHGPLAGHSDRIMSVAFSPDGKLIASGSKDHTIILRAALTGVAVADPLKGHEAEVTMVAFSPDGRKLASCSGDKTVRVWDTTTGTIIGLPFKGHQGIVRSINFSHNSRWIVSGGYNDYNIIVWDALTGLAVLGPFSGHTGFVSSVEFTPDDTRIVSCSGDRTIRIWDAQPESKSPGQQTVREISIGPVVFLRDYTQFISNSSNDRLRLWDLHTGKTTSQTFEGQAVIAVPHSIAVSSQHTLVAVGSHDFDIRVWNVLTGKTVSQPLKGHSGPVSCLAFSPDGTRLCSGSDDATIIIWDVPTGVMVGQPHAAHTSAVTSVAYSPDATCVASGSIDYTIRLWDLSTGVLVHTLDGHNAPVSSVAFSPDGGLIASGSIDGIVRKWDAGGGNCLATFLKSKSPSYLNSNSDRSMHCNGVCFSPDGTCIVSGFGSSIRLIDTQIIQLISELSLPPSERVCWVGYSPDGSNIISVSVSQAAKAEAVTKDFIQPSPQSPNIIRVWHAAAQRDQSALSSTPLGWSYRRDGRILSPEGLLVMWIPPDLIPHMEAHTELESESYYSPLVLSSNGLINVGYPELFIGNRWTECYGSESAM</sequence>
<reference evidence="6" key="1">
    <citation type="submission" date="2021-01" db="EMBL/GenBank/DDBJ databases">
        <authorList>
            <person name="Kaushik A."/>
        </authorList>
    </citation>
    <scope>NUCLEOTIDE SEQUENCE</scope>
    <source>
        <strain evidence="6">AG3-T5</strain>
    </source>
</reference>
<dbReference type="InterPro" id="IPR056884">
    <property type="entry name" value="NPHP3-like_N"/>
</dbReference>
<feature type="repeat" description="WD" evidence="3">
    <location>
        <begin position="1288"/>
        <end position="1329"/>
    </location>
</feature>
<dbReference type="SMART" id="SM00320">
    <property type="entry name" value="WD40"/>
    <property type="match status" value="13"/>
</dbReference>
<accession>A0A8H3BVN7</accession>